<sequence length="79" mass="9156">MMCFFVSVYSITCRNNISISTFGGGFRWQSEYPKIKKTIFNKNRGKQKKSNGKTGIFTQNYSNSINNHCKYLKISPNCR</sequence>
<proteinExistence type="predicted"/>
<keyword evidence="2" id="KW-1185">Reference proteome</keyword>
<dbReference type="AlphaFoldDB" id="A0A6G0YJS3"/>
<protein>
    <submittedName>
        <fullName evidence="1">Uncharacterized protein</fullName>
    </submittedName>
</protein>
<evidence type="ECO:0000313" key="1">
    <source>
        <dbReference type="EMBL" id="KAF0757351.1"/>
    </source>
</evidence>
<gene>
    <name evidence="1" type="ORF">FWK35_00008362</name>
</gene>
<dbReference type="Proteomes" id="UP000478052">
    <property type="component" value="Unassembled WGS sequence"/>
</dbReference>
<dbReference type="EMBL" id="VUJU01003601">
    <property type="protein sequence ID" value="KAF0757351.1"/>
    <property type="molecule type" value="Genomic_DNA"/>
</dbReference>
<organism evidence="1 2">
    <name type="scientific">Aphis craccivora</name>
    <name type="common">Cowpea aphid</name>
    <dbReference type="NCBI Taxonomy" id="307492"/>
    <lineage>
        <taxon>Eukaryota</taxon>
        <taxon>Metazoa</taxon>
        <taxon>Ecdysozoa</taxon>
        <taxon>Arthropoda</taxon>
        <taxon>Hexapoda</taxon>
        <taxon>Insecta</taxon>
        <taxon>Pterygota</taxon>
        <taxon>Neoptera</taxon>
        <taxon>Paraneoptera</taxon>
        <taxon>Hemiptera</taxon>
        <taxon>Sternorrhyncha</taxon>
        <taxon>Aphidomorpha</taxon>
        <taxon>Aphidoidea</taxon>
        <taxon>Aphididae</taxon>
        <taxon>Aphidini</taxon>
        <taxon>Aphis</taxon>
        <taxon>Aphis</taxon>
    </lineage>
</organism>
<name>A0A6G0YJS3_APHCR</name>
<reference evidence="1 2" key="1">
    <citation type="submission" date="2019-08" db="EMBL/GenBank/DDBJ databases">
        <title>Whole genome of Aphis craccivora.</title>
        <authorList>
            <person name="Voronova N.V."/>
            <person name="Shulinski R.S."/>
            <person name="Bandarenka Y.V."/>
            <person name="Zhorov D.G."/>
            <person name="Warner D."/>
        </authorList>
    </citation>
    <scope>NUCLEOTIDE SEQUENCE [LARGE SCALE GENOMIC DNA]</scope>
    <source>
        <strain evidence="1">180601</strain>
        <tissue evidence="1">Whole Body</tissue>
    </source>
</reference>
<comment type="caution">
    <text evidence="1">The sequence shown here is derived from an EMBL/GenBank/DDBJ whole genome shotgun (WGS) entry which is preliminary data.</text>
</comment>
<evidence type="ECO:0000313" key="2">
    <source>
        <dbReference type="Proteomes" id="UP000478052"/>
    </source>
</evidence>
<accession>A0A6G0YJS3</accession>